<keyword evidence="5 8" id="KW-0057">Aromatic amino acid biosynthesis</keyword>
<accession>A0A520N093</accession>
<dbReference type="InterPro" id="IPR018204">
    <property type="entry name" value="Trp_synthase_alpha_AS"/>
</dbReference>
<evidence type="ECO:0000256" key="8">
    <source>
        <dbReference type="HAMAP-Rule" id="MF_00131"/>
    </source>
</evidence>
<comment type="function">
    <text evidence="8">The alpha subunit is responsible for the aldol cleavage of indoleglycerol phosphate to indole and glyceraldehyde 3-phosphate.</text>
</comment>
<sequence>MIKQVFDNLKSRNLTGFIPYIVGGYPDNKVFAESLEQLDILGADMIEIGVPFSDPIAEGKVIEKAHHESIKQNFKISELLSLITKFKKKSNTPIILMGYTNSFIQPSIDEFCKNAKSSGVDGFLIVDLPNTESSIFSTIHQHNLETIQLIAPTSSEENIMYGLKNNPSIIYYITQRGVTGLSNIDMNEVSEKINFLRSITDIPVITGFGIKSETQVNQFKNLTDGIVIGSGIVEKLSVTNPNKKLQVYLKPIIEAIKNE</sequence>
<feature type="active site" description="Proton acceptor" evidence="8">
    <location>
        <position position="58"/>
    </location>
</feature>
<name>A0A520N093_9GAMM</name>
<dbReference type="PANTHER" id="PTHR43406">
    <property type="entry name" value="TRYPTOPHAN SYNTHASE, ALPHA CHAIN"/>
    <property type="match status" value="1"/>
</dbReference>
<dbReference type="UniPathway" id="UPA00035">
    <property type="reaction ID" value="UER00044"/>
</dbReference>
<proteinExistence type="inferred from homology"/>
<keyword evidence="4 8" id="KW-0822">Tryptophan biosynthesis</keyword>
<organism evidence="10 11">
    <name type="scientific">SAR86 cluster bacterium</name>
    <dbReference type="NCBI Taxonomy" id="2030880"/>
    <lineage>
        <taxon>Bacteria</taxon>
        <taxon>Pseudomonadati</taxon>
        <taxon>Pseudomonadota</taxon>
        <taxon>Gammaproteobacteria</taxon>
        <taxon>SAR86 cluster</taxon>
    </lineage>
</organism>
<evidence type="ECO:0000256" key="9">
    <source>
        <dbReference type="RuleBase" id="RU003662"/>
    </source>
</evidence>
<dbReference type="Proteomes" id="UP000315825">
    <property type="component" value="Unassembled WGS sequence"/>
</dbReference>
<dbReference type="InterPro" id="IPR002028">
    <property type="entry name" value="Trp_synthase_suA"/>
</dbReference>
<dbReference type="EC" id="4.2.1.20" evidence="8"/>
<dbReference type="EMBL" id="SHBE01000002">
    <property type="protein sequence ID" value="RZO26900.1"/>
    <property type="molecule type" value="Genomic_DNA"/>
</dbReference>
<evidence type="ECO:0000256" key="2">
    <source>
        <dbReference type="ARBA" id="ARBA00011270"/>
    </source>
</evidence>
<evidence type="ECO:0000256" key="4">
    <source>
        <dbReference type="ARBA" id="ARBA00022822"/>
    </source>
</evidence>
<dbReference type="GO" id="GO:0005829">
    <property type="term" value="C:cytosol"/>
    <property type="evidence" value="ECO:0007669"/>
    <property type="project" value="TreeGrafter"/>
</dbReference>
<evidence type="ECO:0000256" key="5">
    <source>
        <dbReference type="ARBA" id="ARBA00023141"/>
    </source>
</evidence>
<reference evidence="10 11" key="1">
    <citation type="submission" date="2019-02" db="EMBL/GenBank/DDBJ databases">
        <title>Prokaryotic population dynamics and viral predation in marine succession experiment using metagenomics: the confinement effect.</title>
        <authorList>
            <person name="Haro-Moreno J.M."/>
            <person name="Rodriguez-Valera F."/>
            <person name="Lopez-Perez M."/>
        </authorList>
    </citation>
    <scope>NUCLEOTIDE SEQUENCE [LARGE SCALE GENOMIC DNA]</scope>
    <source>
        <strain evidence="10">MED-G159</strain>
    </source>
</reference>
<evidence type="ECO:0000313" key="10">
    <source>
        <dbReference type="EMBL" id="RZO26900.1"/>
    </source>
</evidence>
<dbReference type="HAMAP" id="MF_00131">
    <property type="entry name" value="Trp_synth_alpha"/>
    <property type="match status" value="1"/>
</dbReference>
<evidence type="ECO:0000256" key="1">
    <source>
        <dbReference type="ARBA" id="ARBA00004733"/>
    </source>
</evidence>
<dbReference type="Gene3D" id="3.20.20.70">
    <property type="entry name" value="Aldolase class I"/>
    <property type="match status" value="1"/>
</dbReference>
<keyword evidence="3 8" id="KW-0028">Amino-acid biosynthesis</keyword>
<dbReference type="PROSITE" id="PS00167">
    <property type="entry name" value="TRP_SYNTHASE_ALPHA"/>
    <property type="match status" value="1"/>
</dbReference>
<comment type="catalytic activity">
    <reaction evidence="7 8">
        <text>(1S,2R)-1-C-(indol-3-yl)glycerol 3-phosphate + L-serine = D-glyceraldehyde 3-phosphate + L-tryptophan + H2O</text>
        <dbReference type="Rhea" id="RHEA:10532"/>
        <dbReference type="ChEBI" id="CHEBI:15377"/>
        <dbReference type="ChEBI" id="CHEBI:33384"/>
        <dbReference type="ChEBI" id="CHEBI:57912"/>
        <dbReference type="ChEBI" id="CHEBI:58866"/>
        <dbReference type="ChEBI" id="CHEBI:59776"/>
        <dbReference type="EC" id="4.2.1.20"/>
    </reaction>
</comment>
<comment type="caution">
    <text evidence="10">The sequence shown here is derived from an EMBL/GenBank/DDBJ whole genome shotgun (WGS) entry which is preliminary data.</text>
</comment>
<comment type="similarity">
    <text evidence="8 9">Belongs to the TrpA family.</text>
</comment>
<dbReference type="InterPro" id="IPR013785">
    <property type="entry name" value="Aldolase_TIM"/>
</dbReference>
<keyword evidence="6 8" id="KW-0456">Lyase</keyword>
<dbReference type="NCBIfam" id="TIGR00262">
    <property type="entry name" value="trpA"/>
    <property type="match status" value="1"/>
</dbReference>
<feature type="active site" description="Proton acceptor" evidence="8">
    <location>
        <position position="47"/>
    </location>
</feature>
<protein>
    <recommendedName>
        <fullName evidence="8">Tryptophan synthase alpha chain</fullName>
        <ecNumber evidence="8">4.2.1.20</ecNumber>
    </recommendedName>
</protein>
<dbReference type="AlphaFoldDB" id="A0A520N093"/>
<dbReference type="CDD" id="cd04724">
    <property type="entry name" value="Tryptophan_synthase_alpha"/>
    <property type="match status" value="1"/>
</dbReference>
<evidence type="ECO:0000313" key="11">
    <source>
        <dbReference type="Proteomes" id="UP000315825"/>
    </source>
</evidence>
<gene>
    <name evidence="8" type="primary">trpA</name>
    <name evidence="10" type="ORF">EVA92_01765</name>
</gene>
<dbReference type="GO" id="GO:0004834">
    <property type="term" value="F:tryptophan synthase activity"/>
    <property type="evidence" value="ECO:0007669"/>
    <property type="project" value="UniProtKB-UniRule"/>
</dbReference>
<dbReference type="PANTHER" id="PTHR43406:SF1">
    <property type="entry name" value="TRYPTOPHAN SYNTHASE ALPHA CHAIN, CHLOROPLASTIC"/>
    <property type="match status" value="1"/>
</dbReference>
<dbReference type="InterPro" id="IPR011060">
    <property type="entry name" value="RibuloseP-bd_barrel"/>
</dbReference>
<evidence type="ECO:0000256" key="7">
    <source>
        <dbReference type="ARBA" id="ARBA00049047"/>
    </source>
</evidence>
<comment type="subunit">
    <text evidence="2 8">Tetramer of two alpha and two beta chains.</text>
</comment>
<evidence type="ECO:0000256" key="3">
    <source>
        <dbReference type="ARBA" id="ARBA00022605"/>
    </source>
</evidence>
<dbReference type="Pfam" id="PF00290">
    <property type="entry name" value="Trp_syntA"/>
    <property type="match status" value="1"/>
</dbReference>
<dbReference type="SUPFAM" id="SSF51366">
    <property type="entry name" value="Ribulose-phoshate binding barrel"/>
    <property type="match status" value="1"/>
</dbReference>
<comment type="pathway">
    <text evidence="1 8">Amino-acid biosynthesis; L-tryptophan biosynthesis; L-tryptophan from chorismate: step 5/5.</text>
</comment>
<evidence type="ECO:0000256" key="6">
    <source>
        <dbReference type="ARBA" id="ARBA00023239"/>
    </source>
</evidence>